<feature type="transmembrane region" description="Helical" evidence="3">
    <location>
        <begin position="226"/>
        <end position="250"/>
    </location>
</feature>
<keyword evidence="3" id="KW-0472">Membrane</keyword>
<evidence type="ECO:0000259" key="4">
    <source>
        <dbReference type="Pfam" id="PF03816"/>
    </source>
</evidence>
<dbReference type="Proteomes" id="UP000245590">
    <property type="component" value="Unassembled WGS sequence"/>
</dbReference>
<evidence type="ECO:0000256" key="3">
    <source>
        <dbReference type="SAM" id="Phobius"/>
    </source>
</evidence>
<feature type="transmembrane region" description="Helical" evidence="3">
    <location>
        <begin position="187"/>
        <end position="206"/>
    </location>
</feature>
<dbReference type="InterPro" id="IPR004474">
    <property type="entry name" value="LytR_CpsA_psr"/>
</dbReference>
<feature type="compositionally biased region" description="Gly residues" evidence="2">
    <location>
        <begin position="116"/>
        <end position="144"/>
    </location>
</feature>
<dbReference type="PANTHER" id="PTHR33392:SF6">
    <property type="entry name" value="POLYISOPRENYL-TEICHOIC ACID--PEPTIDOGLYCAN TEICHOIC ACID TRANSFERASE TAGU"/>
    <property type="match status" value="1"/>
</dbReference>
<keyword evidence="6" id="KW-1185">Reference proteome</keyword>
<dbReference type="EMBL" id="QFKX01000002">
    <property type="protein sequence ID" value="PWH07034.1"/>
    <property type="molecule type" value="Genomic_DNA"/>
</dbReference>
<feature type="domain" description="Cell envelope-related transcriptional attenuator" evidence="4">
    <location>
        <begin position="339"/>
        <end position="521"/>
    </location>
</feature>
<feature type="compositionally biased region" description="Basic and acidic residues" evidence="2">
    <location>
        <begin position="60"/>
        <end position="70"/>
    </location>
</feature>
<comment type="similarity">
    <text evidence="1">Belongs to the LytR/CpsA/Psr (LCP) family.</text>
</comment>
<protein>
    <submittedName>
        <fullName evidence="5">Transcriptional regulator</fullName>
    </submittedName>
</protein>
<dbReference type="InterPro" id="IPR050922">
    <property type="entry name" value="LytR/CpsA/Psr_CW_biosynth"/>
</dbReference>
<feature type="transmembrane region" description="Helical" evidence="3">
    <location>
        <begin position="262"/>
        <end position="280"/>
    </location>
</feature>
<feature type="region of interest" description="Disordered" evidence="2">
    <location>
        <begin position="1"/>
        <end position="163"/>
    </location>
</feature>
<keyword evidence="3" id="KW-0812">Transmembrane</keyword>
<evidence type="ECO:0000313" key="6">
    <source>
        <dbReference type="Proteomes" id="UP000245590"/>
    </source>
</evidence>
<evidence type="ECO:0000313" key="5">
    <source>
        <dbReference type="EMBL" id="PWH07034.1"/>
    </source>
</evidence>
<feature type="compositionally biased region" description="Low complexity" evidence="2">
    <location>
        <begin position="71"/>
        <end position="97"/>
    </location>
</feature>
<dbReference type="AlphaFoldDB" id="A0A2U2RMM7"/>
<proteinExistence type="inferred from homology"/>
<feature type="compositionally biased region" description="Low complexity" evidence="2">
    <location>
        <begin position="105"/>
        <end position="115"/>
    </location>
</feature>
<reference evidence="5 6" key="1">
    <citation type="submission" date="2018-05" db="EMBL/GenBank/DDBJ databases">
        <title>Brachybacterium sp. M1HQ-2T, whole genome shotgun sequence.</title>
        <authorList>
            <person name="Tuo L."/>
        </authorList>
    </citation>
    <scope>NUCLEOTIDE SEQUENCE [LARGE SCALE GENOMIC DNA]</scope>
    <source>
        <strain evidence="5 6">M1HQ-2</strain>
    </source>
</reference>
<feature type="compositionally biased region" description="Basic and acidic residues" evidence="2">
    <location>
        <begin position="620"/>
        <end position="642"/>
    </location>
</feature>
<gene>
    <name evidence="5" type="ORF">DEO23_06900</name>
</gene>
<dbReference type="NCBIfam" id="TIGR00350">
    <property type="entry name" value="lytR_cpsA_psr"/>
    <property type="match status" value="1"/>
</dbReference>
<organism evidence="5 6">
    <name type="scientific">Brachybacterium endophyticum</name>
    <dbReference type="NCBI Taxonomy" id="2182385"/>
    <lineage>
        <taxon>Bacteria</taxon>
        <taxon>Bacillati</taxon>
        <taxon>Actinomycetota</taxon>
        <taxon>Actinomycetes</taxon>
        <taxon>Micrococcales</taxon>
        <taxon>Dermabacteraceae</taxon>
        <taxon>Brachybacterium</taxon>
    </lineage>
</organism>
<feature type="region of interest" description="Disordered" evidence="2">
    <location>
        <begin position="606"/>
        <end position="690"/>
    </location>
</feature>
<name>A0A2U2RMM7_9MICO</name>
<comment type="caution">
    <text evidence="5">The sequence shown here is derived from an EMBL/GenBank/DDBJ whole genome shotgun (WGS) entry which is preliminary data.</text>
</comment>
<dbReference type="Pfam" id="PF03816">
    <property type="entry name" value="LytR_cpsA_psr"/>
    <property type="match status" value="1"/>
</dbReference>
<accession>A0A2U2RMM7</accession>
<dbReference type="Gene3D" id="3.40.630.190">
    <property type="entry name" value="LCP protein"/>
    <property type="match status" value="1"/>
</dbReference>
<feature type="compositionally biased region" description="Basic and acidic residues" evidence="2">
    <location>
        <begin position="654"/>
        <end position="669"/>
    </location>
</feature>
<keyword evidence="3" id="KW-1133">Transmembrane helix</keyword>
<evidence type="ECO:0000256" key="1">
    <source>
        <dbReference type="ARBA" id="ARBA00006068"/>
    </source>
</evidence>
<evidence type="ECO:0000256" key="2">
    <source>
        <dbReference type="SAM" id="MobiDB-lite"/>
    </source>
</evidence>
<dbReference type="PANTHER" id="PTHR33392">
    <property type="entry name" value="POLYISOPRENYL-TEICHOIC ACID--PEPTIDOGLYCAN TEICHOIC ACID TRANSFERASE TAGU"/>
    <property type="match status" value="1"/>
</dbReference>
<sequence length="690" mass="71885">MDEPRTGVRLGSSSTVTALGPRDQEPEQPDTTETGTSDADHTSAPGADDSDRPASPGSPSRDRSGAERRAGTAAAATGAAAAGGAALASAGSGSDGSRSGGPAGSGSAADGSAATGSGGVASGGSGSGGSGSGPRGPRSGGPAGPGRDDSAPSGRGGEGSLPRAAGWTVLTTFIPGTGLLSTKLKRVGWVILGVLVIALAALAIWFAAGDPLLTTLKFVSSRKVLIAMMVAIAVIGLIWILQVVASNLAHNTKERLQGRRRIISLLIAVVMVIGIALPLGRAEQYVFAAQGLLGNENVFRSSGGKGGNLGSGKDAWKGKERVNILLLGQDAGSDREGTRPDTIMVASIDTKTGRTALFSLPRNLEKPRFPKGTVAQKEFPRGFDYYGKGQNLINAVWSWADENKDLFPEDTQNPGLTATEWAVEEATGLGIDYYSMVNLQGFSDLVDTMGGVDINVERKIPIGGGTNQATGGKYPISGYIEPGQQNLDGDKALWYARSREGSTDFNRICRQQRMVRVVSEQTNPTKLALNFTDLVGVAGSNIETDIPSDDLDAFVDLGWKVKDAGFASYPIQPGVDLPDRQRKSYFVDGHPDWKYLKTWVQESIDDSMKTTESTSVAGTDDAKKKNKASESAESTKDEKTEEPSDEPSASDSSTKSDEDKAAKEAKEQAEADPLAACMPGTQDPDAEAGD</sequence>